<dbReference type="InterPro" id="IPR004839">
    <property type="entry name" value="Aminotransferase_I/II_large"/>
</dbReference>
<evidence type="ECO:0000256" key="2">
    <source>
        <dbReference type="ARBA" id="ARBA00007441"/>
    </source>
</evidence>
<dbReference type="SUPFAM" id="SSF53383">
    <property type="entry name" value="PLP-dependent transferases"/>
    <property type="match status" value="1"/>
</dbReference>
<reference evidence="7" key="1">
    <citation type="submission" date="2020-05" db="EMBL/GenBank/DDBJ databases">
        <authorList>
            <person name="Chiriac C."/>
            <person name="Salcher M."/>
            <person name="Ghai R."/>
            <person name="Kavagutti S V."/>
        </authorList>
    </citation>
    <scope>NUCLEOTIDE SEQUENCE</scope>
</reference>
<organism evidence="7">
    <name type="scientific">freshwater metagenome</name>
    <dbReference type="NCBI Taxonomy" id="449393"/>
    <lineage>
        <taxon>unclassified sequences</taxon>
        <taxon>metagenomes</taxon>
        <taxon>ecological metagenomes</taxon>
    </lineage>
</organism>
<dbReference type="GO" id="GO:0008483">
    <property type="term" value="F:transaminase activity"/>
    <property type="evidence" value="ECO:0007669"/>
    <property type="project" value="UniProtKB-KW"/>
</dbReference>
<dbReference type="PANTHER" id="PTHR46383:SF1">
    <property type="entry name" value="ASPARTATE AMINOTRANSFERASE"/>
    <property type="match status" value="1"/>
</dbReference>
<evidence type="ECO:0000259" key="6">
    <source>
        <dbReference type="Pfam" id="PF00155"/>
    </source>
</evidence>
<dbReference type="GO" id="GO:0030170">
    <property type="term" value="F:pyridoxal phosphate binding"/>
    <property type="evidence" value="ECO:0007669"/>
    <property type="project" value="InterPro"/>
</dbReference>
<name>A0A6J7T2J3_9ZZZZ</name>
<dbReference type="InterPro" id="IPR050596">
    <property type="entry name" value="AspAT/PAT-like"/>
</dbReference>
<dbReference type="InterPro" id="IPR015424">
    <property type="entry name" value="PyrdxlP-dep_Trfase"/>
</dbReference>
<dbReference type="AlphaFoldDB" id="A0A6J7T2J3"/>
<dbReference type="InterPro" id="IPR015422">
    <property type="entry name" value="PyrdxlP-dep_Trfase_small"/>
</dbReference>
<dbReference type="CDD" id="cd00609">
    <property type="entry name" value="AAT_like"/>
    <property type="match status" value="1"/>
</dbReference>
<dbReference type="FunFam" id="3.40.640.10:FF:000033">
    <property type="entry name" value="Aspartate aminotransferase"/>
    <property type="match status" value="1"/>
</dbReference>
<dbReference type="PROSITE" id="PS00105">
    <property type="entry name" value="AA_TRANSFER_CLASS_1"/>
    <property type="match status" value="1"/>
</dbReference>
<gene>
    <name evidence="7" type="ORF">UFOPK4303_00558</name>
</gene>
<keyword evidence="4" id="KW-0808">Transferase</keyword>
<dbReference type="GO" id="GO:0006520">
    <property type="term" value="P:amino acid metabolic process"/>
    <property type="evidence" value="ECO:0007669"/>
    <property type="project" value="InterPro"/>
</dbReference>
<evidence type="ECO:0000313" key="7">
    <source>
        <dbReference type="EMBL" id="CAB5047755.1"/>
    </source>
</evidence>
<dbReference type="EMBL" id="CAFBQI010000033">
    <property type="protein sequence ID" value="CAB5047755.1"/>
    <property type="molecule type" value="Genomic_DNA"/>
</dbReference>
<keyword evidence="5" id="KW-0663">Pyridoxal phosphate</keyword>
<keyword evidence="3" id="KW-0032">Aminotransferase</keyword>
<dbReference type="InterPro" id="IPR004838">
    <property type="entry name" value="NHTrfase_class1_PyrdxlP-BS"/>
</dbReference>
<feature type="domain" description="Aminotransferase class I/classII large" evidence="6">
    <location>
        <begin position="38"/>
        <end position="395"/>
    </location>
</feature>
<dbReference type="PANTHER" id="PTHR46383">
    <property type="entry name" value="ASPARTATE AMINOTRANSFERASE"/>
    <property type="match status" value="1"/>
</dbReference>
<proteinExistence type="inferred from homology"/>
<evidence type="ECO:0000256" key="3">
    <source>
        <dbReference type="ARBA" id="ARBA00022576"/>
    </source>
</evidence>
<dbReference type="Gene3D" id="3.90.1150.10">
    <property type="entry name" value="Aspartate Aminotransferase, domain 1"/>
    <property type="match status" value="1"/>
</dbReference>
<dbReference type="Gene3D" id="3.40.640.10">
    <property type="entry name" value="Type I PLP-dependent aspartate aminotransferase-like (Major domain)"/>
    <property type="match status" value="1"/>
</dbReference>
<evidence type="ECO:0000256" key="1">
    <source>
        <dbReference type="ARBA" id="ARBA00001933"/>
    </source>
</evidence>
<evidence type="ECO:0000256" key="4">
    <source>
        <dbReference type="ARBA" id="ARBA00022679"/>
    </source>
</evidence>
<accession>A0A6J7T2J3</accession>
<comment type="similarity">
    <text evidence="2">Belongs to the class-I pyridoxal-phosphate-dependent aminotransferase family.</text>
</comment>
<evidence type="ECO:0000256" key="5">
    <source>
        <dbReference type="ARBA" id="ARBA00022898"/>
    </source>
</evidence>
<comment type="cofactor">
    <cofactor evidence="1">
        <name>pyridoxal 5'-phosphate</name>
        <dbReference type="ChEBI" id="CHEBI:597326"/>
    </cofactor>
</comment>
<dbReference type="Pfam" id="PF00155">
    <property type="entry name" value="Aminotran_1_2"/>
    <property type="match status" value="1"/>
</dbReference>
<sequence>MGTMSAKPRISRRIAAIAESATLAVDGKAKALKAAGRPVIGFGAGEPDFPTPDYIVKAAADAASKPANHRYTPTPGLPELREAIVAKTLRDSNYVITADQVLVTNGGKQAVYQSFASIIDPGDEVILPSPYWTTYPECIKLAGGISVEVFADESQNYLVSVEQLEAARTPKTKALLFCSPSNPTGSVYSVEQVKAIGEWALAHGIWVISDEIYEHLVYDGATAPSLPVLVPGMADQTIIINGVAKTYAMTGWRVGWMIGPKDVIKAATNLQSHLSSNVSNVSQRAAIAAVSGDLTAVREMGVAFDRRRKLIVGLLNNIPGVICPTPTGAFYVYPSVKGVLGKEIRGKRPQTSAELATLILDEVEVAAVPGEAFGPSGYLRFSYALSDEDIVEGIGRVAKLLGEAK</sequence>
<dbReference type="InterPro" id="IPR015421">
    <property type="entry name" value="PyrdxlP-dep_Trfase_major"/>
</dbReference>
<protein>
    <submittedName>
        <fullName evidence="7">Unannotated protein</fullName>
    </submittedName>
</protein>